<proteinExistence type="inferred from homology"/>
<reference evidence="4" key="1">
    <citation type="submission" date="2021-10" db="EMBL/GenBank/DDBJ databases">
        <title>The complete genome sequence of Leeia sp. TBRC 13508.</title>
        <authorList>
            <person name="Charoenyingcharoen P."/>
            <person name="Yukphan P."/>
        </authorList>
    </citation>
    <scope>NUCLEOTIDE SEQUENCE</scope>
    <source>
        <strain evidence="4">TBRC 13508</strain>
    </source>
</reference>
<comment type="similarity">
    <text evidence="1">Belongs to the transglycosylase Slt family.</text>
</comment>
<feature type="domain" description="Transglycosylase SLT" evidence="3">
    <location>
        <begin position="95"/>
        <end position="187"/>
    </location>
</feature>
<dbReference type="Pfam" id="PF01464">
    <property type="entry name" value="SLT"/>
    <property type="match status" value="1"/>
</dbReference>
<dbReference type="PANTHER" id="PTHR37423">
    <property type="entry name" value="SOLUBLE LYTIC MUREIN TRANSGLYCOSYLASE-RELATED"/>
    <property type="match status" value="1"/>
</dbReference>
<feature type="chain" id="PRO_5045247242" evidence="2">
    <location>
        <begin position="23"/>
        <end position="206"/>
    </location>
</feature>
<dbReference type="EMBL" id="JAJBZT010000005">
    <property type="protein sequence ID" value="MCB6184087.1"/>
    <property type="molecule type" value="Genomic_DNA"/>
</dbReference>
<comment type="caution">
    <text evidence="4">The sequence shown here is derived from an EMBL/GenBank/DDBJ whole genome shotgun (WGS) entry which is preliminary data.</text>
</comment>
<dbReference type="SUPFAM" id="SSF53955">
    <property type="entry name" value="Lysozyme-like"/>
    <property type="match status" value="1"/>
</dbReference>
<sequence>MQKLTKNVTLRQKLLMSSFVLLALFAKDCIAGRQEKEILAPAVQTAMQQAINDSREPKLIFPTKAEGDAWLTEMMRRLEKRVPDEFMRRRLLTMVQYEASRAGLDPQMVLGLIQVESGFKKYAISSVGAKGLMQVMPFWVKQIGNENHNLFDEATSLRFGCTILRHYLNIEKGDLYRALGRYNGSLGKPEYPNLVLGAWRKNWSWP</sequence>
<dbReference type="CDD" id="cd00254">
    <property type="entry name" value="LT-like"/>
    <property type="match status" value="1"/>
</dbReference>
<dbReference type="Gene3D" id="1.10.530.10">
    <property type="match status" value="1"/>
</dbReference>
<evidence type="ECO:0000256" key="1">
    <source>
        <dbReference type="ARBA" id="ARBA00007734"/>
    </source>
</evidence>
<feature type="signal peptide" evidence="2">
    <location>
        <begin position="1"/>
        <end position="22"/>
    </location>
</feature>
<evidence type="ECO:0000256" key="2">
    <source>
        <dbReference type="SAM" id="SignalP"/>
    </source>
</evidence>
<dbReference type="InterPro" id="IPR008258">
    <property type="entry name" value="Transglycosylase_SLT_dom_1"/>
</dbReference>
<dbReference type="Proteomes" id="UP001165395">
    <property type="component" value="Unassembled WGS sequence"/>
</dbReference>
<evidence type="ECO:0000313" key="5">
    <source>
        <dbReference type="Proteomes" id="UP001165395"/>
    </source>
</evidence>
<gene>
    <name evidence="4" type="ORF">LIN78_11075</name>
</gene>
<protein>
    <submittedName>
        <fullName evidence="4">Lytic transglycosylase domain-containing protein</fullName>
    </submittedName>
</protein>
<evidence type="ECO:0000313" key="4">
    <source>
        <dbReference type="EMBL" id="MCB6184087.1"/>
    </source>
</evidence>
<accession>A0ABS8D7C6</accession>
<keyword evidence="2" id="KW-0732">Signal</keyword>
<dbReference type="InterPro" id="IPR023346">
    <property type="entry name" value="Lysozyme-like_dom_sf"/>
</dbReference>
<organism evidence="4 5">
    <name type="scientific">Leeia speluncae</name>
    <dbReference type="NCBI Taxonomy" id="2884804"/>
    <lineage>
        <taxon>Bacteria</taxon>
        <taxon>Pseudomonadati</taxon>
        <taxon>Pseudomonadota</taxon>
        <taxon>Betaproteobacteria</taxon>
        <taxon>Neisseriales</taxon>
        <taxon>Leeiaceae</taxon>
        <taxon>Leeia</taxon>
    </lineage>
</organism>
<evidence type="ECO:0000259" key="3">
    <source>
        <dbReference type="Pfam" id="PF01464"/>
    </source>
</evidence>
<name>A0ABS8D7C6_9NEIS</name>
<keyword evidence="5" id="KW-1185">Reference proteome</keyword>
<dbReference type="RefSeq" id="WP_227180877.1">
    <property type="nucleotide sequence ID" value="NZ_JAJBZT010000005.1"/>
</dbReference>
<dbReference type="PANTHER" id="PTHR37423:SF2">
    <property type="entry name" value="MEMBRANE-BOUND LYTIC MUREIN TRANSGLYCOSYLASE C"/>
    <property type="match status" value="1"/>
</dbReference>